<evidence type="ECO:0000313" key="4">
    <source>
        <dbReference type="Proteomes" id="UP001179647"/>
    </source>
</evidence>
<evidence type="ECO:0000256" key="1">
    <source>
        <dbReference type="SAM" id="MobiDB-lite"/>
    </source>
</evidence>
<dbReference type="Proteomes" id="UP001179647">
    <property type="component" value="Chromosome"/>
</dbReference>
<feature type="domain" description="DUF4767" evidence="2">
    <location>
        <begin position="84"/>
        <end position="219"/>
    </location>
</feature>
<evidence type="ECO:0000313" key="3">
    <source>
        <dbReference type="EMBL" id="WEG72541.1"/>
    </source>
</evidence>
<gene>
    <name evidence="3" type="ORF">OL234_06010</name>
</gene>
<feature type="compositionally biased region" description="Basic and acidic residues" evidence="1">
    <location>
        <begin position="65"/>
        <end position="78"/>
    </location>
</feature>
<keyword evidence="4" id="KW-1185">Reference proteome</keyword>
<sequence length="415" mass="47023">MKKKWLILLSVFFLIGCGKKEEYVEETSQQVAPKSEDQSSEMKPEKDHRNSLKHEKSKRNHTPSKHVDSQRNRDLKKEKYAHRPLWDSHKSQKLADYMRQWGDEMGQDYQEAYPLGETINYYGYHYPQDIVKNNFAFKNNPIDVTLSKDGESFDGYNIVAIFSDIESHSPKGAHLYLFTLKDGKPTILITSQNQGNDENLIYFNETENYELKKNFEAIVMGNGREKSIEQSKTSNPERHSFSAHEKEKINQRFYDWATERAKIGNMASSPLFFNHGSGGSGDWFGQTPDGKILVQNEGNPGKESFPIEALGGLLFFTALDGTTGHDEKILSSSIAEGYSRNLDPEFPSSKYILGDNGIVYEYKKPAGELLGAGEGFIECDDLGTISEIPSKEHFIISEDQAAQSKLKELIAEVTD</sequence>
<evidence type="ECO:0000259" key="2">
    <source>
        <dbReference type="Pfam" id="PF15983"/>
    </source>
</evidence>
<feature type="compositionally biased region" description="Basic residues" evidence="1">
    <location>
        <begin position="55"/>
        <end position="64"/>
    </location>
</feature>
<name>A0AAF0I6R4_9ENTE</name>
<protein>
    <submittedName>
        <fullName evidence="3">DUF4767 domain-containing protein</fullName>
    </submittedName>
</protein>
<dbReference type="Pfam" id="PF15983">
    <property type="entry name" value="DUF4767"/>
    <property type="match status" value="1"/>
</dbReference>
<organism evidence="3 4">
    <name type="scientific">Vagococcus intermedius</name>
    <dbReference type="NCBI Taxonomy" id="2991418"/>
    <lineage>
        <taxon>Bacteria</taxon>
        <taxon>Bacillati</taxon>
        <taxon>Bacillota</taxon>
        <taxon>Bacilli</taxon>
        <taxon>Lactobacillales</taxon>
        <taxon>Enterococcaceae</taxon>
        <taxon>Vagococcus</taxon>
    </lineage>
</organism>
<feature type="compositionally biased region" description="Basic and acidic residues" evidence="1">
    <location>
        <begin position="34"/>
        <end position="54"/>
    </location>
</feature>
<reference evidence="3" key="1">
    <citation type="submission" date="2022-10" db="EMBL/GenBank/DDBJ databases">
        <title>Vagococcus sp. isolated from poultry meat.</title>
        <authorList>
            <person name="Johansson P."/>
            <person name="Bjorkroth J."/>
        </authorList>
    </citation>
    <scope>NUCLEOTIDE SEQUENCE</scope>
    <source>
        <strain evidence="3">STAA11</strain>
    </source>
</reference>
<dbReference type="AlphaFoldDB" id="A0AAF0I6R4"/>
<accession>A0AAF0I6R4</accession>
<dbReference type="PROSITE" id="PS51257">
    <property type="entry name" value="PROKAR_LIPOPROTEIN"/>
    <property type="match status" value="1"/>
</dbReference>
<dbReference type="InterPro" id="IPR031927">
    <property type="entry name" value="DUF4767"/>
</dbReference>
<dbReference type="RefSeq" id="WP_275468342.1">
    <property type="nucleotide sequence ID" value="NZ_CP110232.1"/>
</dbReference>
<dbReference type="KEGG" id="vie:OL234_06010"/>
<dbReference type="EMBL" id="CP110232">
    <property type="protein sequence ID" value="WEG72541.1"/>
    <property type="molecule type" value="Genomic_DNA"/>
</dbReference>
<proteinExistence type="predicted"/>
<feature type="region of interest" description="Disordered" evidence="1">
    <location>
        <begin position="24"/>
        <end position="81"/>
    </location>
</feature>